<dbReference type="Gene3D" id="3.20.20.60">
    <property type="entry name" value="Phosphoenolpyruvate-binding domains"/>
    <property type="match status" value="1"/>
</dbReference>
<dbReference type="GO" id="GO:0016832">
    <property type="term" value="F:aldehyde-lyase activity"/>
    <property type="evidence" value="ECO:0007669"/>
    <property type="project" value="TreeGrafter"/>
</dbReference>
<name>A0A5N8WKY7_9ACTN</name>
<dbReference type="InterPro" id="IPR050251">
    <property type="entry name" value="HpcH-HpaI_aldolase"/>
</dbReference>
<reference evidence="5 6" key="1">
    <citation type="submission" date="2019-07" db="EMBL/GenBank/DDBJ databases">
        <title>New species of Amycolatopsis and Streptomyces.</title>
        <authorList>
            <person name="Duangmal K."/>
            <person name="Teo W.F.A."/>
            <person name="Lipun K."/>
        </authorList>
    </citation>
    <scope>NUCLEOTIDE SEQUENCE [LARGE SCALE GENOMIC DNA]</scope>
    <source>
        <strain evidence="5 6">TISTR 2346</strain>
    </source>
</reference>
<dbReference type="Pfam" id="PF03328">
    <property type="entry name" value="HpcH_HpaI"/>
    <property type="match status" value="1"/>
</dbReference>
<dbReference type="PANTHER" id="PTHR30502">
    <property type="entry name" value="2-KETO-3-DEOXY-L-RHAMNONATE ALDOLASE"/>
    <property type="match status" value="1"/>
</dbReference>
<keyword evidence="6" id="KW-1185">Reference proteome</keyword>
<dbReference type="InterPro" id="IPR005000">
    <property type="entry name" value="Aldolase/citrate-lyase_domain"/>
</dbReference>
<proteinExistence type="inferred from homology"/>
<gene>
    <name evidence="5" type="ORF">FNH04_45595</name>
</gene>
<feature type="non-terminal residue" evidence="5">
    <location>
        <position position="1"/>
    </location>
</feature>
<dbReference type="OrthoDB" id="3353438at2"/>
<evidence type="ECO:0000256" key="3">
    <source>
        <dbReference type="ARBA" id="ARBA00023239"/>
    </source>
</evidence>
<evidence type="ECO:0000259" key="4">
    <source>
        <dbReference type="Pfam" id="PF03328"/>
    </source>
</evidence>
<dbReference type="GO" id="GO:0046872">
    <property type="term" value="F:metal ion binding"/>
    <property type="evidence" value="ECO:0007669"/>
    <property type="project" value="UniProtKB-KW"/>
</dbReference>
<dbReference type="InterPro" id="IPR015813">
    <property type="entry name" value="Pyrv/PenolPyrv_kinase-like_dom"/>
</dbReference>
<dbReference type="InterPro" id="IPR040442">
    <property type="entry name" value="Pyrv_kinase-like_dom_sf"/>
</dbReference>
<dbReference type="GO" id="GO:0005737">
    <property type="term" value="C:cytoplasm"/>
    <property type="evidence" value="ECO:0007669"/>
    <property type="project" value="TreeGrafter"/>
</dbReference>
<dbReference type="EMBL" id="VJZE01000853">
    <property type="protein sequence ID" value="MPY46915.1"/>
    <property type="molecule type" value="Genomic_DNA"/>
</dbReference>
<sequence>LLRAREPLVGYWSVLDSPVSTERIARLGYDYVALDAQHGLIDHAGVLASLTAIDTKGSTAVGLVRVEANDPSPIGKALDAGAAGVIVPLIDSAQDAADAVAAVRYPPLGRRSYGPMRAALRIGPDPADAHRETVVLAMIETAEGLAHVEEICATEGLDGVYVGPSDLRIAIGGTTSRDPAVAAEFEAALVTVRTAAAAAGIAAGIHTGDGAAAAKRLAEGFTFATVACDLVHLEQVASGHLAAAKASGEAR</sequence>
<comment type="similarity">
    <text evidence="1">Belongs to the HpcH/HpaI aldolase family.</text>
</comment>
<organism evidence="5 6">
    <name type="scientific">Streptomyces phyllanthi</name>
    <dbReference type="NCBI Taxonomy" id="1803180"/>
    <lineage>
        <taxon>Bacteria</taxon>
        <taxon>Bacillati</taxon>
        <taxon>Actinomycetota</taxon>
        <taxon>Actinomycetes</taxon>
        <taxon>Kitasatosporales</taxon>
        <taxon>Streptomycetaceae</taxon>
        <taxon>Streptomyces</taxon>
    </lineage>
</organism>
<dbReference type="Proteomes" id="UP000326979">
    <property type="component" value="Unassembled WGS sequence"/>
</dbReference>
<accession>A0A5N8WKY7</accession>
<evidence type="ECO:0000313" key="6">
    <source>
        <dbReference type="Proteomes" id="UP000326979"/>
    </source>
</evidence>
<feature type="domain" description="HpcH/HpaI aldolase/citrate lyase" evidence="4">
    <location>
        <begin position="10"/>
        <end position="232"/>
    </location>
</feature>
<evidence type="ECO:0000313" key="5">
    <source>
        <dbReference type="EMBL" id="MPY46915.1"/>
    </source>
</evidence>
<dbReference type="SUPFAM" id="SSF51621">
    <property type="entry name" value="Phosphoenolpyruvate/pyruvate domain"/>
    <property type="match status" value="1"/>
</dbReference>
<protein>
    <submittedName>
        <fullName evidence="5">4-hydroxy-2-oxovalerate aldolase</fullName>
    </submittedName>
</protein>
<keyword evidence="2" id="KW-0479">Metal-binding</keyword>
<comment type="caution">
    <text evidence="5">The sequence shown here is derived from an EMBL/GenBank/DDBJ whole genome shotgun (WGS) entry which is preliminary data.</text>
</comment>
<keyword evidence="3" id="KW-0456">Lyase</keyword>
<evidence type="ECO:0000256" key="2">
    <source>
        <dbReference type="ARBA" id="ARBA00022723"/>
    </source>
</evidence>
<dbReference type="PANTHER" id="PTHR30502:SF0">
    <property type="entry name" value="PHOSPHOENOLPYRUVATE CARBOXYLASE FAMILY PROTEIN"/>
    <property type="match status" value="1"/>
</dbReference>
<evidence type="ECO:0000256" key="1">
    <source>
        <dbReference type="ARBA" id="ARBA00005568"/>
    </source>
</evidence>
<dbReference type="AlphaFoldDB" id="A0A5N8WKY7"/>